<dbReference type="GO" id="GO:0009103">
    <property type="term" value="P:lipopolysaccharide biosynthetic process"/>
    <property type="evidence" value="ECO:0007669"/>
    <property type="project" value="TreeGrafter"/>
</dbReference>
<reference evidence="2 3" key="1">
    <citation type="journal article" date="2019" name="Nat. Med.">
        <title>A library of human gut bacterial isolates paired with longitudinal multiomics data enables mechanistic microbiome research.</title>
        <authorList>
            <person name="Poyet M."/>
            <person name="Groussin M."/>
            <person name="Gibbons S.M."/>
            <person name="Avila-Pacheco J."/>
            <person name="Jiang X."/>
            <person name="Kearney S.M."/>
            <person name="Perrotta A.R."/>
            <person name="Berdy B."/>
            <person name="Zhao S."/>
            <person name="Lieberman T.D."/>
            <person name="Swanson P.K."/>
            <person name="Smith M."/>
            <person name="Roesemann S."/>
            <person name="Alexander J.E."/>
            <person name="Rich S.A."/>
            <person name="Livny J."/>
            <person name="Vlamakis H."/>
            <person name="Clish C."/>
            <person name="Bullock K."/>
            <person name="Deik A."/>
            <person name="Scott J."/>
            <person name="Pierce K.A."/>
            <person name="Xavier R.J."/>
            <person name="Alm E.J."/>
        </authorList>
    </citation>
    <scope>NUCLEOTIDE SEQUENCE [LARGE SCALE GENOMIC DNA]</scope>
    <source>
        <strain evidence="2 3">BIOML-A8</strain>
    </source>
</reference>
<gene>
    <name evidence="2" type="ORF">F2Y87_17180</name>
</gene>
<protein>
    <submittedName>
        <fullName evidence="2">Glycosyltransferase</fullName>
    </submittedName>
</protein>
<dbReference type="Proteomes" id="UP000482653">
    <property type="component" value="Unassembled WGS sequence"/>
</dbReference>
<evidence type="ECO:0000313" key="3">
    <source>
        <dbReference type="Proteomes" id="UP000482653"/>
    </source>
</evidence>
<dbReference type="PANTHER" id="PTHR46401">
    <property type="entry name" value="GLYCOSYLTRANSFERASE WBBK-RELATED"/>
    <property type="match status" value="1"/>
</dbReference>
<evidence type="ECO:0000256" key="1">
    <source>
        <dbReference type="ARBA" id="ARBA00022679"/>
    </source>
</evidence>
<dbReference type="RefSeq" id="WP_022208394.1">
    <property type="nucleotide sequence ID" value="NZ_JADNIN010000005.1"/>
</dbReference>
<proteinExistence type="predicted"/>
<dbReference type="AlphaFoldDB" id="A0A6L3JZS9"/>
<dbReference type="EMBL" id="VVYX01000020">
    <property type="protein sequence ID" value="KAA5417245.1"/>
    <property type="molecule type" value="Genomic_DNA"/>
</dbReference>
<dbReference type="SUPFAM" id="SSF53756">
    <property type="entry name" value="UDP-Glycosyltransferase/glycogen phosphorylase"/>
    <property type="match status" value="1"/>
</dbReference>
<organism evidence="2 3">
    <name type="scientific">Bacteroides cellulosilyticus</name>
    <dbReference type="NCBI Taxonomy" id="246787"/>
    <lineage>
        <taxon>Bacteria</taxon>
        <taxon>Pseudomonadati</taxon>
        <taxon>Bacteroidota</taxon>
        <taxon>Bacteroidia</taxon>
        <taxon>Bacteroidales</taxon>
        <taxon>Bacteroidaceae</taxon>
        <taxon>Bacteroides</taxon>
    </lineage>
</organism>
<name>A0A6L3JZS9_9BACE</name>
<dbReference type="Gene3D" id="3.40.50.2000">
    <property type="entry name" value="Glycogen Phosphorylase B"/>
    <property type="match status" value="2"/>
</dbReference>
<dbReference type="GO" id="GO:0016757">
    <property type="term" value="F:glycosyltransferase activity"/>
    <property type="evidence" value="ECO:0007669"/>
    <property type="project" value="TreeGrafter"/>
</dbReference>
<dbReference type="Pfam" id="PF13692">
    <property type="entry name" value="Glyco_trans_1_4"/>
    <property type="match status" value="1"/>
</dbReference>
<comment type="caution">
    <text evidence="2">The sequence shown here is derived from an EMBL/GenBank/DDBJ whole genome shotgun (WGS) entry which is preliminary data.</text>
</comment>
<evidence type="ECO:0000313" key="2">
    <source>
        <dbReference type="EMBL" id="KAA5417245.1"/>
    </source>
</evidence>
<accession>A0A6L3JZS9</accession>
<keyword evidence="1 2" id="KW-0808">Transferase</keyword>
<dbReference type="PANTHER" id="PTHR46401:SF2">
    <property type="entry name" value="GLYCOSYLTRANSFERASE WBBK-RELATED"/>
    <property type="match status" value="1"/>
</dbReference>
<sequence length="423" mass="49090">MKKILFIIPCIPYPLTTGGNQAFFHMVDYLRCRMSVSILLYPKGKEKEDVEKLKRIWNNVDFFIFTEQMAEPETRHPSYYKWLKKIALSATRKMRRQLLTYSKDVVCRDMTLDSSFFEPLPSKYAEYISTVSRRGFDIIQVEFYPLISLGYLLPENVQTIFVHHELRYVRNENEMEFLERVTDEERMLYRIGKDFEHSALKTYKHVIVLTEVDRQILIDFIGNKHRIHVSPAVVQMTDACDKQVVPTTSRLTFVGSEGHYPNLDAVVWFCQEIAPCLRNQNFHFTFQVVGPWRSSYVKELQISCPELELVGYVEDLHNFLNGSIVLVPIRIGSGMRMKILDAVSSKAPFVTTTKGVEGIDFHHEEECLIADSASDFASAVIRLTGDEGLQVKLANQAVEQLQKFYNPQEMLDRRLAVYNQILE</sequence>